<dbReference type="PANTHER" id="PTHR10758">
    <property type="entry name" value="26S PROTEASOME NON-ATPASE REGULATORY SUBUNIT 3/COP9 SIGNALOSOME COMPLEX SUBUNIT 3"/>
    <property type="match status" value="1"/>
</dbReference>
<dbReference type="GO" id="GO:0006511">
    <property type="term" value="P:ubiquitin-dependent protein catabolic process"/>
    <property type="evidence" value="ECO:0007669"/>
    <property type="project" value="TreeGrafter"/>
</dbReference>
<dbReference type="InterPro" id="IPR036390">
    <property type="entry name" value="WH_DNA-bd_sf"/>
</dbReference>
<sequence>MEEFWDNLVKALGQVEKASQTKDIKACALLLRLLPSLRRSASIESIANACKAFYGRDPAWGQSTSSSQLPFSSPEAEAFLNILFCMVLVKQNLVNDSKQIALEQIEKHQTHTAQPFVAKLFYYLALSCEIKQDFDEKPFLDWYRQACLRHDNFIQATLINVILRFFLLKNKVQQAQDFADRTGFPDNAPYAEIARNQYYLGRINALRLNYAEALNRIIQAQRKAPENSGAGFKLAVEKLKVVVQLLMGEIPVRKTLVGYKGLGAYVDLVRAVRSGELERYNQVITSYQNSFNEDMNLSLVARLRHIVIKAGLKKINIAYSVISLKDIAHKLGLPLADTEFIVAKAIRDGVIEAAVDHEHAVLKSKVLEDVYRTNEPQHAFQKRISFCMDLRNDAVRAMQFPQEKKVSEEYNEEVEIELIEEDEDF</sequence>
<name>A0AAU9KF30_9CILI</name>
<evidence type="ECO:0000313" key="4">
    <source>
        <dbReference type="EMBL" id="CAG9335479.1"/>
    </source>
</evidence>
<evidence type="ECO:0000313" key="5">
    <source>
        <dbReference type="Proteomes" id="UP001162131"/>
    </source>
</evidence>
<keyword evidence="5" id="KW-1185">Reference proteome</keyword>
<accession>A0AAU9KF30</accession>
<dbReference type="Pfam" id="PF01399">
    <property type="entry name" value="PCI"/>
    <property type="match status" value="1"/>
</dbReference>
<gene>
    <name evidence="4" type="ORF">BSTOLATCC_MIC63951</name>
</gene>
<dbReference type="Pfam" id="PF25573">
    <property type="entry name" value="TPR_PSMD3_N"/>
    <property type="match status" value="1"/>
</dbReference>
<dbReference type="GO" id="GO:0042176">
    <property type="term" value="P:regulation of protein catabolic process"/>
    <property type="evidence" value="ECO:0007669"/>
    <property type="project" value="InterPro"/>
</dbReference>
<keyword evidence="2" id="KW-0647">Proteasome</keyword>
<dbReference type="SMART" id="SM00088">
    <property type="entry name" value="PINT"/>
    <property type="match status" value="1"/>
</dbReference>
<proteinExistence type="inferred from homology"/>
<dbReference type="Gene3D" id="1.25.40.570">
    <property type="match status" value="1"/>
</dbReference>
<comment type="similarity">
    <text evidence="1">Belongs to the proteasome subunit S3 family.</text>
</comment>
<dbReference type="PROSITE" id="PS50250">
    <property type="entry name" value="PCI"/>
    <property type="match status" value="1"/>
</dbReference>
<dbReference type="SMART" id="SM00753">
    <property type="entry name" value="PAM"/>
    <property type="match status" value="1"/>
</dbReference>
<dbReference type="GO" id="GO:0030234">
    <property type="term" value="F:enzyme regulator activity"/>
    <property type="evidence" value="ECO:0007669"/>
    <property type="project" value="InterPro"/>
</dbReference>
<reference evidence="4" key="1">
    <citation type="submission" date="2021-09" db="EMBL/GenBank/DDBJ databases">
        <authorList>
            <consortium name="AG Swart"/>
            <person name="Singh M."/>
            <person name="Singh A."/>
            <person name="Seah K."/>
            <person name="Emmerich C."/>
        </authorList>
    </citation>
    <scope>NUCLEOTIDE SEQUENCE</scope>
    <source>
        <strain evidence="4">ATCC30299</strain>
    </source>
</reference>
<evidence type="ECO:0000259" key="3">
    <source>
        <dbReference type="PROSITE" id="PS50250"/>
    </source>
</evidence>
<dbReference type="Pfam" id="PF08375">
    <property type="entry name" value="Rpn3_C"/>
    <property type="match status" value="1"/>
</dbReference>
<feature type="domain" description="PCI" evidence="3">
    <location>
        <begin position="194"/>
        <end position="369"/>
    </location>
</feature>
<dbReference type="InterPro" id="IPR050756">
    <property type="entry name" value="CSN3"/>
</dbReference>
<dbReference type="Proteomes" id="UP001162131">
    <property type="component" value="Unassembled WGS sequence"/>
</dbReference>
<dbReference type="InterPro" id="IPR013586">
    <property type="entry name" value="PSMD3_C"/>
</dbReference>
<dbReference type="InterPro" id="IPR000717">
    <property type="entry name" value="PCI_dom"/>
</dbReference>
<dbReference type="EMBL" id="CAJZBQ010000062">
    <property type="protein sequence ID" value="CAG9335479.1"/>
    <property type="molecule type" value="Genomic_DNA"/>
</dbReference>
<dbReference type="InterPro" id="IPR057985">
    <property type="entry name" value="TPR_PSMD3_N"/>
</dbReference>
<dbReference type="AlphaFoldDB" id="A0AAU9KF30"/>
<dbReference type="SUPFAM" id="SSF46785">
    <property type="entry name" value="Winged helix' DNA-binding domain"/>
    <property type="match status" value="1"/>
</dbReference>
<protein>
    <recommendedName>
        <fullName evidence="3">PCI domain-containing protein</fullName>
    </recommendedName>
</protein>
<dbReference type="GO" id="GO:0008541">
    <property type="term" value="C:proteasome regulatory particle, lid subcomplex"/>
    <property type="evidence" value="ECO:0007669"/>
    <property type="project" value="TreeGrafter"/>
</dbReference>
<evidence type="ECO:0000256" key="1">
    <source>
        <dbReference type="ARBA" id="ARBA00007912"/>
    </source>
</evidence>
<comment type="caution">
    <text evidence="4">The sequence shown here is derived from an EMBL/GenBank/DDBJ whole genome shotgun (WGS) entry which is preliminary data.</text>
</comment>
<dbReference type="PANTHER" id="PTHR10758:SF2">
    <property type="entry name" value="26S PROTEASOME NON-ATPASE REGULATORY SUBUNIT 3"/>
    <property type="match status" value="1"/>
</dbReference>
<organism evidence="4 5">
    <name type="scientific">Blepharisma stoltei</name>
    <dbReference type="NCBI Taxonomy" id="1481888"/>
    <lineage>
        <taxon>Eukaryota</taxon>
        <taxon>Sar</taxon>
        <taxon>Alveolata</taxon>
        <taxon>Ciliophora</taxon>
        <taxon>Postciliodesmatophora</taxon>
        <taxon>Heterotrichea</taxon>
        <taxon>Heterotrichida</taxon>
        <taxon>Blepharismidae</taxon>
        <taxon>Blepharisma</taxon>
    </lineage>
</organism>
<evidence type="ECO:0000256" key="2">
    <source>
        <dbReference type="ARBA" id="ARBA00022942"/>
    </source>
</evidence>